<gene>
    <name evidence="1" type="ORF">SteCoe_29711</name>
</gene>
<proteinExistence type="predicted"/>
<accession>A0A1R2B593</accession>
<dbReference type="Proteomes" id="UP000187209">
    <property type="component" value="Unassembled WGS sequence"/>
</dbReference>
<keyword evidence="2" id="KW-1185">Reference proteome</keyword>
<reference evidence="1 2" key="1">
    <citation type="submission" date="2016-11" db="EMBL/GenBank/DDBJ databases">
        <title>The macronuclear genome of Stentor coeruleus: a giant cell with tiny introns.</title>
        <authorList>
            <person name="Slabodnick M."/>
            <person name="Ruby J.G."/>
            <person name="Reiff S.B."/>
            <person name="Swart E.C."/>
            <person name="Gosai S."/>
            <person name="Prabakaran S."/>
            <person name="Witkowska E."/>
            <person name="Larue G.E."/>
            <person name="Fisher S."/>
            <person name="Freeman R.M."/>
            <person name="Gunawardena J."/>
            <person name="Chu W."/>
            <person name="Stover N.A."/>
            <person name="Gregory B.D."/>
            <person name="Nowacki M."/>
            <person name="Derisi J."/>
            <person name="Roy S.W."/>
            <person name="Marshall W.F."/>
            <person name="Sood P."/>
        </authorList>
    </citation>
    <scope>NUCLEOTIDE SEQUENCE [LARGE SCALE GENOMIC DNA]</scope>
    <source>
        <strain evidence="1">WM001</strain>
    </source>
</reference>
<sequence length="340" mass="39960">MDKSRLCLILSCRKTKIIGRYCVRHYGEKFWLQIKLCLEELYSACPNIRKEVEKLLPSVVGIKDFCNFLSFLRITYNLGDVKTIIKEFSGRNNFIVSRDKVLEYIFCENVHETPNNVFKTLPVFTKRAPSPAKDTEQTPKNLSPTSELLNRLSRGLKKSFCTYEEAFERFSNSPTLKYFQFSRIFEYLSIHTNEKNIKNIMLRSSKSGEISKKQFKTLWFNKENLCKASECKKKFINYFGYCKKHNKNASERGKSLMTSIFKILDARSQNLIKECFMDGFELTTKNVKAVLSPFCQMSLTDKDWENVAVYILEKVNQKEESFMESQIRFFRSPTSFDQRF</sequence>
<evidence type="ECO:0000313" key="1">
    <source>
        <dbReference type="EMBL" id="OMJ71948.1"/>
    </source>
</evidence>
<name>A0A1R2B593_9CILI</name>
<evidence type="ECO:0000313" key="2">
    <source>
        <dbReference type="Proteomes" id="UP000187209"/>
    </source>
</evidence>
<protein>
    <submittedName>
        <fullName evidence="1">Uncharacterized protein</fullName>
    </submittedName>
</protein>
<dbReference type="AlphaFoldDB" id="A0A1R2B593"/>
<comment type="caution">
    <text evidence="1">The sequence shown here is derived from an EMBL/GenBank/DDBJ whole genome shotgun (WGS) entry which is preliminary data.</text>
</comment>
<organism evidence="1 2">
    <name type="scientific">Stentor coeruleus</name>
    <dbReference type="NCBI Taxonomy" id="5963"/>
    <lineage>
        <taxon>Eukaryota</taxon>
        <taxon>Sar</taxon>
        <taxon>Alveolata</taxon>
        <taxon>Ciliophora</taxon>
        <taxon>Postciliodesmatophora</taxon>
        <taxon>Heterotrichea</taxon>
        <taxon>Heterotrichida</taxon>
        <taxon>Stentoridae</taxon>
        <taxon>Stentor</taxon>
    </lineage>
</organism>
<dbReference type="EMBL" id="MPUH01000942">
    <property type="protein sequence ID" value="OMJ71948.1"/>
    <property type="molecule type" value="Genomic_DNA"/>
</dbReference>